<reference evidence="1 2" key="1">
    <citation type="submission" date="2014-12" db="EMBL/GenBank/DDBJ databases">
        <title>Genome sequence of Flavobacterium anhuiense RCM74.</title>
        <authorList>
            <person name="Kim J.F."/>
            <person name="Song J.Y."/>
            <person name="Kwak M.-J."/>
            <person name="Lee S.-W."/>
        </authorList>
    </citation>
    <scope>NUCLEOTIDE SEQUENCE [LARGE SCALE GENOMIC DNA]</scope>
    <source>
        <strain evidence="1 2">RCM74</strain>
    </source>
</reference>
<dbReference type="EMBL" id="JUIV01000023">
    <property type="protein sequence ID" value="RYJ36760.1"/>
    <property type="molecule type" value="Genomic_DNA"/>
</dbReference>
<organism evidence="1 2">
    <name type="scientific">Flavobacterium anhuiense</name>
    <dbReference type="NCBI Taxonomy" id="459526"/>
    <lineage>
        <taxon>Bacteria</taxon>
        <taxon>Pseudomonadati</taxon>
        <taxon>Bacteroidota</taxon>
        <taxon>Flavobacteriia</taxon>
        <taxon>Flavobacteriales</taxon>
        <taxon>Flavobacteriaceae</taxon>
        <taxon>Flavobacterium</taxon>
    </lineage>
</organism>
<dbReference type="AlphaFoldDB" id="A0A444VTE8"/>
<dbReference type="Proteomes" id="UP000290433">
    <property type="component" value="Unassembled WGS sequence"/>
</dbReference>
<sequence>MATDGVKIIDGDLARDTYESIMDLYDSDATIETIKKEVPFIIEDYGDNTDFYHEIFVTSYALAFWEIGELTEEILEEVKRVIELKIGVKIWTEECDANEGKKRQKELDKLLKKISLPNLKIRKRKKYRIIKNLYFQPNDLLTFQLSDNNYYAVICAKVTQQRGQCTYDLATTTYKGKNKPTVENLKSCFISGRKIPSSYDWKTILEQQPNVDEIWEYANQDNFLFGLSYRLVTHRDIISFKDKFEVVGKLKIKESFKKDGSYGYESSFDRFENIFSDLDNHMKIFREEKYPVTLLCEF</sequence>
<accession>A0A444VTE8</accession>
<proteinExistence type="predicted"/>
<comment type="caution">
    <text evidence="1">The sequence shown here is derived from an EMBL/GenBank/DDBJ whole genome shotgun (WGS) entry which is preliminary data.</text>
</comment>
<evidence type="ECO:0000313" key="2">
    <source>
        <dbReference type="Proteomes" id="UP000290433"/>
    </source>
</evidence>
<dbReference type="RefSeq" id="WP_129748835.1">
    <property type="nucleotide sequence ID" value="NZ_JUIV01000023.1"/>
</dbReference>
<dbReference type="OrthoDB" id="362700at2"/>
<name>A0A444VTE8_9FLAO</name>
<evidence type="ECO:0000313" key="1">
    <source>
        <dbReference type="EMBL" id="RYJ36760.1"/>
    </source>
</evidence>
<protein>
    <submittedName>
        <fullName evidence="1">Uncharacterized protein</fullName>
    </submittedName>
</protein>
<gene>
    <name evidence="1" type="ORF">NU08_4159</name>
</gene>